<dbReference type="PANTHER" id="PTHR11371:SF31">
    <property type="entry name" value="EXTRACELLULAR NUCLEASE"/>
    <property type="match status" value="1"/>
</dbReference>
<dbReference type="SUPFAM" id="SSF56219">
    <property type="entry name" value="DNase I-like"/>
    <property type="match status" value="1"/>
</dbReference>
<dbReference type="RefSeq" id="WP_289161838.1">
    <property type="nucleotide sequence ID" value="NZ_JASZZN010000001.1"/>
</dbReference>
<dbReference type="PRINTS" id="PR00130">
    <property type="entry name" value="DNASEI"/>
</dbReference>
<name>A0ABT7PC76_9BACT</name>
<dbReference type="InterPro" id="IPR016202">
    <property type="entry name" value="DNase_I"/>
</dbReference>
<comment type="caution">
    <text evidence="3">The sequence shown here is derived from an EMBL/GenBank/DDBJ whole genome shotgun (WGS) entry which is preliminary data.</text>
</comment>
<evidence type="ECO:0000256" key="2">
    <source>
        <dbReference type="ARBA" id="ARBA00022801"/>
    </source>
</evidence>
<dbReference type="SMART" id="SM00476">
    <property type="entry name" value="DNaseIc"/>
    <property type="match status" value="1"/>
</dbReference>
<dbReference type="EMBL" id="JASZZN010000001">
    <property type="protein sequence ID" value="MDM4014094.1"/>
    <property type="molecule type" value="Genomic_DNA"/>
</dbReference>
<dbReference type="InterPro" id="IPR036691">
    <property type="entry name" value="Endo/exonu/phosph_ase_sf"/>
</dbReference>
<accession>A0ABT7PC76</accession>
<proteinExistence type="predicted"/>
<dbReference type="PANTHER" id="PTHR11371">
    <property type="entry name" value="DEOXYRIBONUCLEASE"/>
    <property type="match status" value="1"/>
</dbReference>
<keyword evidence="4" id="KW-1185">Reference proteome</keyword>
<gene>
    <name evidence="3" type="ORF">QTN89_01545</name>
</gene>
<evidence type="ECO:0000256" key="1">
    <source>
        <dbReference type="ARBA" id="ARBA00022722"/>
    </source>
</evidence>
<dbReference type="Gene3D" id="3.60.10.10">
    <property type="entry name" value="Endonuclease/exonuclease/phosphatase"/>
    <property type="match status" value="1"/>
</dbReference>
<evidence type="ECO:0000313" key="4">
    <source>
        <dbReference type="Proteomes" id="UP001239462"/>
    </source>
</evidence>
<reference evidence="3 4" key="1">
    <citation type="submission" date="2023-06" db="EMBL/GenBank/DDBJ databases">
        <title>Roseiconus lacunae JC819 isolated from Gulf of Mannar region, Tamil Nadu.</title>
        <authorList>
            <person name="Pk S."/>
            <person name="Ch S."/>
            <person name="Ch V.R."/>
        </authorList>
    </citation>
    <scope>NUCLEOTIDE SEQUENCE [LARGE SCALE GENOMIC DNA]</scope>
    <source>
        <strain evidence="3 4">JC819</strain>
    </source>
</reference>
<protein>
    <submittedName>
        <fullName evidence="3">Deoxyribonuclease I</fullName>
    </submittedName>
</protein>
<sequence>MEDSRRSSPILVLLTIGLFVGGGLYFAQHYKIAGLDQIQIKPKDEPAPTPSPETDLDDVFFVNSLDTADKSPTTFSSYAKPAGFIARQTVPPRNLKPIVIASWALSGFGPTKFADDQTRSRVIRILRKFDVIALQQITAAERDLVPRLTDAMNEGNGAKFDFVMGDPTGPVAQSEQLAILFNQNRVRIDRSQTYTVADPQNQMTYDPLVAWFRAAEPPEQVAWTFSMVNVRVNLARAPAEVALLPGVMSSVRLDGRGEDDVVMAGLFQADDTYLVKRVMGNGVAAAVQSLPTDIFGRHQTSNLLVDRNRTNEFIGRGGPFDFLRKDNLSLSEAEAISSHLPVTGEFTVWEGGI</sequence>
<organism evidence="3 4">
    <name type="scientific">Roseiconus lacunae</name>
    <dbReference type="NCBI Taxonomy" id="2605694"/>
    <lineage>
        <taxon>Bacteria</taxon>
        <taxon>Pseudomonadati</taxon>
        <taxon>Planctomycetota</taxon>
        <taxon>Planctomycetia</taxon>
        <taxon>Pirellulales</taxon>
        <taxon>Pirellulaceae</taxon>
        <taxon>Roseiconus</taxon>
    </lineage>
</organism>
<keyword evidence="1" id="KW-0540">Nuclease</keyword>
<dbReference type="Proteomes" id="UP001239462">
    <property type="component" value="Unassembled WGS sequence"/>
</dbReference>
<evidence type="ECO:0000313" key="3">
    <source>
        <dbReference type="EMBL" id="MDM4014094.1"/>
    </source>
</evidence>
<keyword evidence="2" id="KW-0378">Hydrolase</keyword>